<evidence type="ECO:0000256" key="5">
    <source>
        <dbReference type="ARBA" id="ARBA00022547"/>
    </source>
</evidence>
<dbReference type="EMBL" id="KX943505">
    <property type="protein sequence ID" value="APX40905.1"/>
    <property type="molecule type" value="Genomic_DNA"/>
</dbReference>
<name>A0A3G1GSX8_PLASE</name>
<dbReference type="GO" id="GO:0045259">
    <property type="term" value="C:proton-transporting ATP synthase complex"/>
    <property type="evidence" value="ECO:0007669"/>
    <property type="project" value="UniProtKB-KW"/>
</dbReference>
<evidence type="ECO:0000256" key="8">
    <source>
        <dbReference type="ARBA" id="ARBA00022989"/>
    </source>
</evidence>
<comment type="similarity">
    <text evidence="2 12">Belongs to the ATPase protein 8 family.</text>
</comment>
<evidence type="ECO:0000256" key="4">
    <source>
        <dbReference type="ARBA" id="ARBA00022448"/>
    </source>
</evidence>
<keyword evidence="9 12" id="KW-0406">Ion transport</keyword>
<comment type="subcellular location">
    <subcellularLocation>
        <location evidence="1 12">Mitochondrion membrane</location>
        <topology evidence="1 12">Single-pass membrane protein</topology>
    </subcellularLocation>
</comment>
<sequence length="51" mass="6562">MPQMSPLNWMMLFIYFLLIFMIFNIMNYYKTKMFNKKINIIKYPMKINWKW</sequence>
<evidence type="ECO:0000256" key="9">
    <source>
        <dbReference type="ARBA" id="ARBA00023065"/>
    </source>
</evidence>
<keyword evidence="4 12" id="KW-0813">Transport</keyword>
<evidence type="ECO:0000256" key="12">
    <source>
        <dbReference type="RuleBase" id="RU003661"/>
    </source>
</evidence>
<dbReference type="GO" id="GO:0015078">
    <property type="term" value="F:proton transmembrane transporter activity"/>
    <property type="evidence" value="ECO:0007669"/>
    <property type="project" value="InterPro"/>
</dbReference>
<evidence type="ECO:0000256" key="10">
    <source>
        <dbReference type="ARBA" id="ARBA00023128"/>
    </source>
</evidence>
<geneLocation type="mitochondrion" evidence="14"/>
<comment type="subunit">
    <text evidence="3">F-type ATPases have 2 components, CF(1) - the catalytic core - and CF(0) - the membrane proton channel.</text>
</comment>
<reference evidence="14" key="1">
    <citation type="journal article" date="2015" name="Methods Ecol Evol 6">
        <title>Validating the power of mitochondrial metagenomics for community ecology and phylogenetics of complex assemblages.</title>
        <authorList>
            <person name="Gomez-Rodriguez C."/>
            <person name="Crampton-Platt A."/>
            <person name="Timmermans M.J.T.N."/>
            <person name="Baselga A."/>
            <person name="Vogler A.P."/>
        </authorList>
    </citation>
    <scope>NUCLEOTIDE SEQUENCE</scope>
</reference>
<evidence type="ECO:0000256" key="1">
    <source>
        <dbReference type="ARBA" id="ARBA00004304"/>
    </source>
</evidence>
<evidence type="ECO:0000256" key="7">
    <source>
        <dbReference type="ARBA" id="ARBA00022781"/>
    </source>
</evidence>
<keyword evidence="6 12" id="KW-0812">Transmembrane</keyword>
<keyword evidence="8 13" id="KW-1133">Transmembrane helix</keyword>
<evidence type="ECO:0000256" key="3">
    <source>
        <dbReference type="ARBA" id="ARBA00011291"/>
    </source>
</evidence>
<evidence type="ECO:0000313" key="14">
    <source>
        <dbReference type="EMBL" id="APX40905.1"/>
    </source>
</evidence>
<evidence type="ECO:0000256" key="13">
    <source>
        <dbReference type="SAM" id="Phobius"/>
    </source>
</evidence>
<organism evidence="14">
    <name type="scientific">Plateumaris sericea</name>
    <name type="common">Leaf beetle</name>
    <dbReference type="NCBI Taxonomy" id="225723"/>
    <lineage>
        <taxon>Eukaryota</taxon>
        <taxon>Metazoa</taxon>
        <taxon>Ecdysozoa</taxon>
        <taxon>Arthropoda</taxon>
        <taxon>Hexapoda</taxon>
        <taxon>Insecta</taxon>
        <taxon>Pterygota</taxon>
        <taxon>Neoptera</taxon>
        <taxon>Endopterygota</taxon>
        <taxon>Coleoptera</taxon>
        <taxon>Polyphaga</taxon>
        <taxon>Cucujiformia</taxon>
        <taxon>Chrysomeloidea</taxon>
        <taxon>Chrysomelidae</taxon>
        <taxon>Donaciinae</taxon>
        <taxon>Plateumaris</taxon>
    </lineage>
</organism>
<evidence type="ECO:0000256" key="6">
    <source>
        <dbReference type="ARBA" id="ARBA00022692"/>
    </source>
</evidence>
<keyword evidence="7 12" id="KW-0375">Hydrogen ion transport</keyword>
<dbReference type="InterPro" id="IPR001421">
    <property type="entry name" value="ATP8_metazoa"/>
</dbReference>
<dbReference type="AlphaFoldDB" id="A0A3G1GSX8"/>
<keyword evidence="10 12" id="KW-0496">Mitochondrion</keyword>
<feature type="transmembrane region" description="Helical" evidence="13">
    <location>
        <begin position="12"/>
        <end position="29"/>
    </location>
</feature>
<dbReference type="GO" id="GO:0031966">
    <property type="term" value="C:mitochondrial membrane"/>
    <property type="evidence" value="ECO:0007669"/>
    <property type="project" value="UniProtKB-SubCell"/>
</dbReference>
<evidence type="ECO:0000256" key="11">
    <source>
        <dbReference type="ARBA" id="ARBA00023136"/>
    </source>
</evidence>
<proteinExistence type="inferred from homology"/>
<gene>
    <name evidence="14" type="primary">atp8</name>
</gene>
<keyword evidence="5 12" id="KW-0138">CF(0)</keyword>
<keyword evidence="11 13" id="KW-0472">Membrane</keyword>
<accession>A0A3G1GSX8</accession>
<dbReference type="Pfam" id="PF00895">
    <property type="entry name" value="ATP-synt_8"/>
    <property type="match status" value="1"/>
</dbReference>
<dbReference type="GO" id="GO:0015986">
    <property type="term" value="P:proton motive force-driven ATP synthesis"/>
    <property type="evidence" value="ECO:0007669"/>
    <property type="project" value="InterPro"/>
</dbReference>
<evidence type="ECO:0000256" key="2">
    <source>
        <dbReference type="ARBA" id="ARBA00008892"/>
    </source>
</evidence>
<protein>
    <recommendedName>
        <fullName evidence="12">ATP synthase complex subunit 8</fullName>
    </recommendedName>
</protein>